<evidence type="ECO:0000313" key="10">
    <source>
        <dbReference type="EMBL" id="TWI62896.1"/>
    </source>
</evidence>
<evidence type="ECO:0000256" key="6">
    <source>
        <dbReference type="ARBA" id="ARBA00023239"/>
    </source>
</evidence>
<dbReference type="InterPro" id="IPR003826">
    <property type="entry name" value="AdoMetDC_fam_prok"/>
</dbReference>
<comment type="function">
    <text evidence="9">Catalyzes the decarboxylation of S-adenosylmethionine to S-adenosylmethioninamine (dcAdoMet), the propylamine donor required for the synthesis of the polyamines spermine and spermidine from the diamine putrescine.</text>
</comment>
<evidence type="ECO:0000256" key="5">
    <source>
        <dbReference type="ARBA" id="ARBA00023145"/>
    </source>
</evidence>
<dbReference type="NCBIfam" id="TIGR03330">
    <property type="entry name" value="SAM_DCase_Bsu"/>
    <property type="match status" value="1"/>
</dbReference>
<evidence type="ECO:0000256" key="1">
    <source>
        <dbReference type="ARBA" id="ARBA00022793"/>
    </source>
</evidence>
<dbReference type="PANTHER" id="PTHR33866:SF2">
    <property type="entry name" value="S-ADENOSYLMETHIONINE DECARBOXYLASE PROENZYME"/>
    <property type="match status" value="1"/>
</dbReference>
<evidence type="ECO:0000256" key="4">
    <source>
        <dbReference type="ARBA" id="ARBA00023115"/>
    </source>
</evidence>
<dbReference type="EMBL" id="VLLB01000007">
    <property type="protein sequence ID" value="TWI62896.1"/>
    <property type="molecule type" value="Genomic_DNA"/>
</dbReference>
<dbReference type="HAMAP" id="MF_00464">
    <property type="entry name" value="AdoMetDC_1"/>
    <property type="match status" value="1"/>
</dbReference>
<feature type="chain" id="PRO_5023554727" description="S-adenosylmethionine decarboxylase beta chain" evidence="9">
    <location>
        <begin position="1"/>
        <end position="80"/>
    </location>
</feature>
<keyword evidence="6 9" id="KW-0456">Lyase</keyword>
<dbReference type="InterPro" id="IPR017716">
    <property type="entry name" value="S-AdoMet_deCOase_pro-enz"/>
</dbReference>
<dbReference type="Proteomes" id="UP000318431">
    <property type="component" value="Unassembled WGS sequence"/>
</dbReference>
<evidence type="ECO:0000256" key="9">
    <source>
        <dbReference type="HAMAP-Rule" id="MF_00464"/>
    </source>
</evidence>
<comment type="cofactor">
    <cofactor evidence="9">
        <name>pyruvate</name>
        <dbReference type="ChEBI" id="CHEBI:15361"/>
    </cofactor>
    <text evidence="9">Binds 1 pyruvoyl group covalently per subunit.</text>
</comment>
<keyword evidence="11" id="KW-1185">Reference proteome</keyword>
<organism evidence="10 11">
    <name type="scientific">Pseudoduganella lurida</name>
    <dbReference type="NCBI Taxonomy" id="1036180"/>
    <lineage>
        <taxon>Bacteria</taxon>
        <taxon>Pseudomonadati</taxon>
        <taxon>Pseudomonadota</taxon>
        <taxon>Betaproteobacteria</taxon>
        <taxon>Burkholderiales</taxon>
        <taxon>Oxalobacteraceae</taxon>
        <taxon>Telluria group</taxon>
        <taxon>Pseudoduganella</taxon>
    </lineage>
</organism>
<dbReference type="InterPro" id="IPR016067">
    <property type="entry name" value="S-AdoMet_deCO2ase_core"/>
</dbReference>
<evidence type="ECO:0000256" key="2">
    <source>
        <dbReference type="ARBA" id="ARBA00022813"/>
    </source>
</evidence>
<dbReference type="Pfam" id="PF02675">
    <property type="entry name" value="AdoMet_dc"/>
    <property type="match status" value="1"/>
</dbReference>
<dbReference type="GO" id="GO:0004014">
    <property type="term" value="F:adenosylmethionine decarboxylase activity"/>
    <property type="evidence" value="ECO:0007669"/>
    <property type="project" value="UniProtKB-UniRule"/>
</dbReference>
<feature type="active site" description="Proton acceptor; for processing activity" evidence="9">
    <location>
        <position position="86"/>
    </location>
</feature>
<dbReference type="EC" id="4.1.1.50" evidence="9"/>
<feature type="active site" description="Schiff-base intermediate with substrate; via pyruvic acid" evidence="9">
    <location>
        <position position="81"/>
    </location>
</feature>
<keyword evidence="1 9" id="KW-0210">Decarboxylase</keyword>
<dbReference type="GO" id="GO:0005829">
    <property type="term" value="C:cytosol"/>
    <property type="evidence" value="ECO:0007669"/>
    <property type="project" value="TreeGrafter"/>
</dbReference>
<feature type="modified residue" description="Pyruvic acid (Ser); by autocatalysis" evidence="9">
    <location>
        <position position="81"/>
    </location>
</feature>
<keyword evidence="5 9" id="KW-0865">Zymogen</keyword>
<dbReference type="Gene3D" id="3.60.90.10">
    <property type="entry name" value="S-adenosylmethionine decarboxylase"/>
    <property type="match status" value="1"/>
</dbReference>
<keyword evidence="4 9" id="KW-0620">Polyamine biosynthesis</keyword>
<feature type="active site" description="Proton donor; for catalytic activity" evidence="9">
    <location>
        <position position="101"/>
    </location>
</feature>
<dbReference type="AlphaFoldDB" id="A0A562R3E8"/>
<keyword evidence="2 9" id="KW-0068">Autocatalytic cleavage</keyword>
<feature type="chain" id="PRO_5023554726" description="S-adenosylmethionine decarboxylase alpha chain" evidence="9">
    <location>
        <begin position="81"/>
        <end position="136"/>
    </location>
</feature>
<evidence type="ECO:0000256" key="7">
    <source>
        <dbReference type="ARBA" id="ARBA00023270"/>
    </source>
</evidence>
<keyword evidence="8 9" id="KW-0670">Pyruvate</keyword>
<reference evidence="10 11" key="1">
    <citation type="journal article" date="2015" name="Stand. Genomic Sci.">
        <title>Genomic Encyclopedia of Bacterial and Archaeal Type Strains, Phase III: the genomes of soil and plant-associated and newly described type strains.</title>
        <authorList>
            <person name="Whitman W.B."/>
            <person name="Woyke T."/>
            <person name="Klenk H.P."/>
            <person name="Zhou Y."/>
            <person name="Lilburn T.G."/>
            <person name="Beck B.J."/>
            <person name="De Vos P."/>
            <person name="Vandamme P."/>
            <person name="Eisen J.A."/>
            <person name="Garrity G."/>
            <person name="Hugenholtz P."/>
            <person name="Kyrpides N.C."/>
        </authorList>
    </citation>
    <scope>NUCLEOTIDE SEQUENCE [LARGE SCALE GENOMIC DNA]</scope>
    <source>
        <strain evidence="10 11">CGMCC 1.10822</strain>
    </source>
</reference>
<comment type="PTM">
    <text evidence="9">Is synthesized initially as an inactive proenzyme. Formation of the active enzyme involves a self-maturation process in which the active site pyruvoyl group is generated from an internal serine residue via an autocatalytic post-translational modification. Two non-identical subunits are generated from the proenzyme in this reaction, and the pyruvate is formed at the N-terminus of the alpha chain, which is derived from the carboxyl end of the proenzyme. The post-translation cleavage follows an unusual pathway, termed non-hydrolytic serinolysis, in which the side chain hydroxyl group of the serine supplies its oxygen atom to form the C-terminus of the beta chain, while the remainder of the serine residue undergoes an oxidative deamination to produce ammonia and the pyruvoyl group blocking the N-terminus of the alpha chain.</text>
</comment>
<feature type="site" description="Cleavage (non-hydrolytic); by autolysis" evidence="9">
    <location>
        <begin position="80"/>
        <end position="81"/>
    </location>
</feature>
<sequence length="136" mass="14574">MNWNCNANASADMHPGVHAAEGMHLLADLTGIAASRLMECAAIELLLRKAANAANARILHSHFHSFGPDAGITGVVMLAESHISIHTWPEQGFAAIDIFMCGNARPLEALRVIEAGFKPVQCRLKSIKRGIVQAVP</sequence>
<comment type="caution">
    <text evidence="10">The sequence shown here is derived from an EMBL/GenBank/DDBJ whole genome shotgun (WGS) entry which is preliminary data.</text>
</comment>
<accession>A0A562R3E8</accession>
<dbReference type="RefSeq" id="WP_371860634.1">
    <property type="nucleotide sequence ID" value="NZ_VLLB01000007.1"/>
</dbReference>
<keyword evidence="3 9" id="KW-0745">Spermidine biosynthesis</keyword>
<dbReference type="UniPathway" id="UPA00331">
    <property type="reaction ID" value="UER00451"/>
</dbReference>
<comment type="pathway">
    <text evidence="9">Amine and polyamine biosynthesis; S-adenosylmethioninamine biosynthesis; S-adenosylmethioninamine from S-adenosyl-L-methionine: step 1/1.</text>
</comment>
<comment type="subunit">
    <text evidence="9">Heterotetramer of two alpha and two beta chains arranged as a dimer of alpha/beta heterodimers.</text>
</comment>
<comment type="catalytic activity">
    <reaction evidence="9">
        <text>S-adenosyl-L-methionine + H(+) = S-adenosyl 3-(methylsulfanyl)propylamine + CO2</text>
        <dbReference type="Rhea" id="RHEA:15981"/>
        <dbReference type="ChEBI" id="CHEBI:15378"/>
        <dbReference type="ChEBI" id="CHEBI:16526"/>
        <dbReference type="ChEBI" id="CHEBI:57443"/>
        <dbReference type="ChEBI" id="CHEBI:59789"/>
        <dbReference type="EC" id="4.1.1.50"/>
    </reaction>
</comment>
<evidence type="ECO:0000256" key="3">
    <source>
        <dbReference type="ARBA" id="ARBA00023066"/>
    </source>
</evidence>
<dbReference type="SUPFAM" id="SSF56276">
    <property type="entry name" value="S-adenosylmethionine decarboxylase"/>
    <property type="match status" value="1"/>
</dbReference>
<proteinExistence type="inferred from homology"/>
<dbReference type="PANTHER" id="PTHR33866">
    <property type="entry name" value="S-ADENOSYLMETHIONINE DECARBOXYLASE PROENZYME"/>
    <property type="match status" value="1"/>
</dbReference>
<comment type="similarity">
    <text evidence="9">Belongs to the prokaryotic AdoMetDC family. Type 1 subfamily.</text>
</comment>
<keyword evidence="9" id="KW-0949">S-adenosyl-L-methionine</keyword>
<gene>
    <name evidence="9" type="primary">speH</name>
    <name evidence="10" type="ORF">IP91_03734</name>
</gene>
<evidence type="ECO:0000256" key="8">
    <source>
        <dbReference type="ARBA" id="ARBA00023317"/>
    </source>
</evidence>
<evidence type="ECO:0000313" key="11">
    <source>
        <dbReference type="Proteomes" id="UP000318431"/>
    </source>
</evidence>
<name>A0A562R3E8_9BURK</name>
<dbReference type="GO" id="GO:0008295">
    <property type="term" value="P:spermidine biosynthetic process"/>
    <property type="evidence" value="ECO:0007669"/>
    <property type="project" value="UniProtKB-UniRule"/>
</dbReference>
<protein>
    <recommendedName>
        <fullName evidence="9">S-adenosylmethionine decarboxylase proenzyme</fullName>
        <shortName evidence="9">AdoMetDC</shortName>
        <shortName evidence="9">SAMDC</shortName>
        <ecNumber evidence="9">4.1.1.50</ecNumber>
    </recommendedName>
    <component>
        <recommendedName>
            <fullName evidence="9">S-adenosylmethionine decarboxylase beta chain</fullName>
        </recommendedName>
    </component>
    <component>
        <recommendedName>
            <fullName evidence="9">S-adenosylmethionine decarboxylase alpha chain</fullName>
        </recommendedName>
    </component>
</protein>
<keyword evidence="7 9" id="KW-0704">Schiff base</keyword>